<evidence type="ECO:0000313" key="1">
    <source>
        <dbReference type="EMBL" id="TQL71372.1"/>
    </source>
</evidence>
<dbReference type="InterPro" id="IPR050563">
    <property type="entry name" value="4-hydroxybenzoyl-CoA_TE"/>
</dbReference>
<dbReference type="PANTHER" id="PTHR31793:SF24">
    <property type="entry name" value="LONG-CHAIN ACYL-COA THIOESTERASE FADM"/>
    <property type="match status" value="1"/>
</dbReference>
<dbReference type="GO" id="GO:0047617">
    <property type="term" value="F:fatty acyl-CoA hydrolase activity"/>
    <property type="evidence" value="ECO:0007669"/>
    <property type="project" value="TreeGrafter"/>
</dbReference>
<evidence type="ECO:0000313" key="2">
    <source>
        <dbReference type="Proteomes" id="UP000319746"/>
    </source>
</evidence>
<name>A0A543AFM6_9MICC</name>
<comment type="caution">
    <text evidence="1">The sequence shown here is derived from an EMBL/GenBank/DDBJ whole genome shotgun (WGS) entry which is preliminary data.</text>
</comment>
<dbReference type="CDD" id="cd00586">
    <property type="entry name" value="4HBT"/>
    <property type="match status" value="1"/>
</dbReference>
<dbReference type="Pfam" id="PF13279">
    <property type="entry name" value="4HBT_2"/>
    <property type="match status" value="1"/>
</dbReference>
<gene>
    <name evidence="1" type="ORF">FB556_1847</name>
</gene>
<sequence>MSMTVVEIPVRWGDMDAYGHINNVQIVRLMEEARVIVFGLPSGTGTLDETSPQPHIDLLSGVDDGVMTLIADHTVKYRRQLPYRGTPIRVEVGVAKVKGASVEIYYRFYDDDAVAVQATSTMVFVNQETGMPVRLTEQQRAALAEH</sequence>
<keyword evidence="1" id="KW-0378">Hydrolase</keyword>
<dbReference type="SUPFAM" id="SSF54637">
    <property type="entry name" value="Thioesterase/thiol ester dehydrase-isomerase"/>
    <property type="match status" value="1"/>
</dbReference>
<dbReference type="PANTHER" id="PTHR31793">
    <property type="entry name" value="4-HYDROXYBENZOYL-COA THIOESTERASE FAMILY MEMBER"/>
    <property type="match status" value="1"/>
</dbReference>
<keyword evidence="2" id="KW-1185">Reference proteome</keyword>
<dbReference type="EMBL" id="VFOU01000003">
    <property type="protein sequence ID" value="TQL71372.1"/>
    <property type="molecule type" value="Genomic_DNA"/>
</dbReference>
<dbReference type="InterPro" id="IPR029069">
    <property type="entry name" value="HotDog_dom_sf"/>
</dbReference>
<proteinExistence type="predicted"/>
<protein>
    <submittedName>
        <fullName evidence="1">Acyl-CoA thioester hydrolase</fullName>
    </submittedName>
</protein>
<dbReference type="Gene3D" id="3.10.129.10">
    <property type="entry name" value="Hotdog Thioesterase"/>
    <property type="match status" value="1"/>
</dbReference>
<dbReference type="Proteomes" id="UP000319746">
    <property type="component" value="Unassembled WGS sequence"/>
</dbReference>
<reference evidence="1 2" key="1">
    <citation type="submission" date="2019-06" db="EMBL/GenBank/DDBJ databases">
        <title>Sequencing the genomes of 1000 actinobacteria strains.</title>
        <authorList>
            <person name="Klenk H.-P."/>
        </authorList>
    </citation>
    <scope>NUCLEOTIDE SEQUENCE [LARGE SCALE GENOMIC DNA]</scope>
    <source>
        <strain evidence="1 2">DSM 24083</strain>
    </source>
</reference>
<organism evidence="1 2">
    <name type="scientific">Enteractinococcus coprophilus</name>
    <dbReference type="NCBI Taxonomy" id="1027633"/>
    <lineage>
        <taxon>Bacteria</taxon>
        <taxon>Bacillati</taxon>
        <taxon>Actinomycetota</taxon>
        <taxon>Actinomycetes</taxon>
        <taxon>Micrococcales</taxon>
        <taxon>Micrococcaceae</taxon>
    </lineage>
</organism>
<dbReference type="AlphaFoldDB" id="A0A543AFM6"/>
<accession>A0A543AFM6</accession>